<dbReference type="EMBL" id="JAULSU010000001">
    <property type="protein sequence ID" value="KAK0631688.1"/>
    <property type="molecule type" value="Genomic_DNA"/>
</dbReference>
<dbReference type="PANTHER" id="PTHR47543">
    <property type="entry name" value="OS08G0169600 PROTEIN"/>
    <property type="match status" value="1"/>
</dbReference>
<keyword evidence="3" id="KW-1185">Reference proteome</keyword>
<dbReference type="GO" id="GO:0006368">
    <property type="term" value="P:transcription elongation by RNA polymerase II"/>
    <property type="evidence" value="ECO:0007669"/>
    <property type="project" value="InterPro"/>
</dbReference>
<feature type="region of interest" description="Disordered" evidence="1">
    <location>
        <begin position="156"/>
        <end position="184"/>
    </location>
</feature>
<protein>
    <submittedName>
        <fullName evidence="2">Uncharacterized protein</fullName>
    </submittedName>
</protein>
<evidence type="ECO:0000313" key="3">
    <source>
        <dbReference type="Proteomes" id="UP001175000"/>
    </source>
</evidence>
<feature type="region of interest" description="Disordered" evidence="1">
    <location>
        <begin position="308"/>
        <end position="406"/>
    </location>
</feature>
<proteinExistence type="predicted"/>
<evidence type="ECO:0000256" key="1">
    <source>
        <dbReference type="SAM" id="MobiDB-lite"/>
    </source>
</evidence>
<dbReference type="Gene3D" id="6.10.250.3180">
    <property type="match status" value="1"/>
</dbReference>
<dbReference type="Pfam" id="PF06881">
    <property type="entry name" value="Elongin_A"/>
    <property type="match status" value="1"/>
</dbReference>
<name>A0AA40CBV4_9PEZI</name>
<feature type="compositionally biased region" description="Pro residues" evidence="1">
    <location>
        <begin position="376"/>
        <end position="387"/>
    </location>
</feature>
<evidence type="ECO:0000313" key="2">
    <source>
        <dbReference type="EMBL" id="KAK0631688.1"/>
    </source>
</evidence>
<dbReference type="GO" id="GO:0070449">
    <property type="term" value="C:elongin complex"/>
    <property type="evidence" value="ECO:0007669"/>
    <property type="project" value="InterPro"/>
</dbReference>
<feature type="compositionally biased region" description="Polar residues" evidence="1">
    <location>
        <begin position="334"/>
        <end position="358"/>
    </location>
</feature>
<gene>
    <name evidence="2" type="ORF">B0T14DRAFT_502155</name>
</gene>
<comment type="caution">
    <text evidence="2">The sequence shown here is derived from an EMBL/GenBank/DDBJ whole genome shotgun (WGS) entry which is preliminary data.</text>
</comment>
<organism evidence="2 3">
    <name type="scientific">Immersiella caudata</name>
    <dbReference type="NCBI Taxonomy" id="314043"/>
    <lineage>
        <taxon>Eukaryota</taxon>
        <taxon>Fungi</taxon>
        <taxon>Dikarya</taxon>
        <taxon>Ascomycota</taxon>
        <taxon>Pezizomycotina</taxon>
        <taxon>Sordariomycetes</taxon>
        <taxon>Sordariomycetidae</taxon>
        <taxon>Sordariales</taxon>
        <taxon>Lasiosphaeriaceae</taxon>
        <taxon>Immersiella</taxon>
    </lineage>
</organism>
<sequence>MAPPSLVDICRKVVSDNIQQIHSFGEMPASLFSEFLRGVKSAHHLHELEIHSSEEIYDESPPHWRRIIAKDFPKLSEEHGWIPSNPKAWYKVWKKYKKIQEDSVAEATQILAQKFAAQQKEKDSKRTQLVTVGQARRLDLPKLGAGVLRSSSFGFGGSGSSSGSGSSHWSAQPRPKATPLSKVKSQVRAEAKRLKLATPTGSLPVRPGQITRAPDSFIRDKRVERQFDAAATLVRTPAVPATRTGFDVAERARERERKEREARLLRIKGTSKSGENVLSFDDDDNNDESTRGSDRGVLDDLFGELEAGAISPTSTSPPPSAPNARRRGLLSAAPGSTSVTKVARTATSPPVASTTWTAHTPPPPKSLPRPETRNTSPPPAISPPFTQPPKRKEVDIFMRPKKRVRR</sequence>
<dbReference type="AlphaFoldDB" id="A0AA40CBV4"/>
<dbReference type="PANTHER" id="PTHR47543:SF2">
    <property type="entry name" value="RNA POLYMERASE II TRANSCRIPTION FACTOR SIII SUBUNIT A"/>
    <property type="match status" value="1"/>
</dbReference>
<accession>A0AA40CBV4</accession>
<feature type="region of interest" description="Disordered" evidence="1">
    <location>
        <begin position="274"/>
        <end position="296"/>
    </location>
</feature>
<dbReference type="InterPro" id="IPR010684">
    <property type="entry name" value="RNA_pol_II_trans_fac_SIII_A"/>
</dbReference>
<dbReference type="Proteomes" id="UP001175000">
    <property type="component" value="Unassembled WGS sequence"/>
</dbReference>
<reference evidence="2" key="1">
    <citation type="submission" date="2023-06" db="EMBL/GenBank/DDBJ databases">
        <title>Genome-scale phylogeny and comparative genomics of the fungal order Sordariales.</title>
        <authorList>
            <consortium name="Lawrence Berkeley National Laboratory"/>
            <person name="Hensen N."/>
            <person name="Bonometti L."/>
            <person name="Westerberg I."/>
            <person name="Brannstrom I.O."/>
            <person name="Guillou S."/>
            <person name="Cros-Aarteil S."/>
            <person name="Calhoun S."/>
            <person name="Haridas S."/>
            <person name="Kuo A."/>
            <person name="Mondo S."/>
            <person name="Pangilinan J."/>
            <person name="Riley R."/>
            <person name="Labutti K."/>
            <person name="Andreopoulos B."/>
            <person name="Lipzen A."/>
            <person name="Chen C."/>
            <person name="Yanf M."/>
            <person name="Daum C."/>
            <person name="Ng V."/>
            <person name="Clum A."/>
            <person name="Steindorff A."/>
            <person name="Ohm R."/>
            <person name="Martin F."/>
            <person name="Silar P."/>
            <person name="Natvig D."/>
            <person name="Lalanne C."/>
            <person name="Gautier V."/>
            <person name="Ament-Velasquez S.L."/>
            <person name="Kruys A."/>
            <person name="Hutchinson M.I."/>
            <person name="Powell A.J."/>
            <person name="Barry K."/>
            <person name="Miller A.N."/>
            <person name="Grigoriev I.V."/>
            <person name="Debuchy R."/>
            <person name="Gladieux P."/>
            <person name="Thoren M.H."/>
            <person name="Johannesson H."/>
        </authorList>
    </citation>
    <scope>NUCLEOTIDE SEQUENCE</scope>
    <source>
        <strain evidence="2">CBS 606.72</strain>
    </source>
</reference>